<dbReference type="PANTHER" id="PTHR13234">
    <property type="entry name" value="GAMMA-INTERFERON INDUCIBLE LYSOSOMAL THIOL REDUCTASE GILT"/>
    <property type="match status" value="1"/>
</dbReference>
<dbReference type="PANTHER" id="PTHR13234:SF27">
    <property type="entry name" value="GAMMA INTERFERON INDUCIBLE LYSOSOMAL THIOL REDUCTASE"/>
    <property type="match status" value="1"/>
</dbReference>
<dbReference type="Pfam" id="PF03227">
    <property type="entry name" value="GILT"/>
    <property type="match status" value="1"/>
</dbReference>
<gene>
    <name evidence="4" type="ORF">QN277_025159</name>
</gene>
<organism evidence="4 5">
    <name type="scientific">Acacia crassicarpa</name>
    <name type="common">northern wattle</name>
    <dbReference type="NCBI Taxonomy" id="499986"/>
    <lineage>
        <taxon>Eukaryota</taxon>
        <taxon>Viridiplantae</taxon>
        <taxon>Streptophyta</taxon>
        <taxon>Embryophyta</taxon>
        <taxon>Tracheophyta</taxon>
        <taxon>Spermatophyta</taxon>
        <taxon>Magnoliopsida</taxon>
        <taxon>eudicotyledons</taxon>
        <taxon>Gunneridae</taxon>
        <taxon>Pentapetalae</taxon>
        <taxon>rosids</taxon>
        <taxon>fabids</taxon>
        <taxon>Fabales</taxon>
        <taxon>Fabaceae</taxon>
        <taxon>Caesalpinioideae</taxon>
        <taxon>mimosoid clade</taxon>
        <taxon>Acacieae</taxon>
        <taxon>Acacia</taxon>
    </lineage>
</organism>
<accession>A0AAE1MKA3</accession>
<comment type="similarity">
    <text evidence="1">Belongs to the GILT family.</text>
</comment>
<dbReference type="EMBL" id="JAWXYG010000007">
    <property type="protein sequence ID" value="KAK4268509.1"/>
    <property type="molecule type" value="Genomic_DNA"/>
</dbReference>
<proteinExistence type="inferred from homology"/>
<dbReference type="InterPro" id="IPR004911">
    <property type="entry name" value="Interferon-induced_GILT"/>
</dbReference>
<evidence type="ECO:0000256" key="3">
    <source>
        <dbReference type="SAM" id="SignalP"/>
    </source>
</evidence>
<protein>
    <recommendedName>
        <fullName evidence="6">Gamma-interferon-inducible lysosomal thiol reductase</fullName>
    </recommendedName>
</protein>
<evidence type="ECO:0000256" key="1">
    <source>
        <dbReference type="ARBA" id="ARBA00005679"/>
    </source>
</evidence>
<dbReference type="AlphaFoldDB" id="A0AAE1MKA3"/>
<dbReference type="Proteomes" id="UP001293593">
    <property type="component" value="Unassembled WGS sequence"/>
</dbReference>
<evidence type="ECO:0000256" key="2">
    <source>
        <dbReference type="ARBA" id="ARBA00023180"/>
    </source>
</evidence>
<evidence type="ECO:0000313" key="4">
    <source>
        <dbReference type="EMBL" id="KAK4268509.1"/>
    </source>
</evidence>
<keyword evidence="3" id="KW-0732">Signal</keyword>
<keyword evidence="5" id="KW-1185">Reference proteome</keyword>
<keyword evidence="2" id="KW-0325">Glycoprotein</keyword>
<comment type="caution">
    <text evidence="4">The sequence shown here is derived from an EMBL/GenBank/DDBJ whole genome shotgun (WGS) entry which is preliminary data.</text>
</comment>
<sequence>MMANWPIFFFIFVFMFASAGSSSSLHDKRIEITEFASPGERVNLSVYFESLSEPCATFIIKNLVEIFNKDLINIVNLQLIPWANASISNINNTILCQNGPYECQLNSVEACVLNVTNNVNKQYALIYCFEFLALEGRHEKWQNCFNQLGLPEKPYLDCFHAGNGTLLGRDYVSQVSKLSPPFKFLPWVLVNDKPLEKDYENFVTHVCQAYKGPLVPPACQLI</sequence>
<evidence type="ECO:0008006" key="6">
    <source>
        <dbReference type="Google" id="ProtNLM"/>
    </source>
</evidence>
<feature type="chain" id="PRO_5042051590" description="Gamma-interferon-inducible lysosomal thiol reductase" evidence="3">
    <location>
        <begin position="22"/>
        <end position="222"/>
    </location>
</feature>
<name>A0AAE1MKA3_9FABA</name>
<feature type="signal peptide" evidence="3">
    <location>
        <begin position="1"/>
        <end position="21"/>
    </location>
</feature>
<reference evidence="4" key="1">
    <citation type="submission" date="2023-10" db="EMBL/GenBank/DDBJ databases">
        <title>Chromosome-level genome of the transformable northern wattle, Acacia crassicarpa.</title>
        <authorList>
            <person name="Massaro I."/>
            <person name="Sinha N.R."/>
            <person name="Poethig S."/>
            <person name="Leichty A.R."/>
        </authorList>
    </citation>
    <scope>NUCLEOTIDE SEQUENCE</scope>
    <source>
        <strain evidence="4">Acra3RX</strain>
        <tissue evidence="4">Leaf</tissue>
    </source>
</reference>
<evidence type="ECO:0000313" key="5">
    <source>
        <dbReference type="Proteomes" id="UP001293593"/>
    </source>
</evidence>
<dbReference type="GO" id="GO:0016671">
    <property type="term" value="F:oxidoreductase activity, acting on a sulfur group of donors, disulfide as acceptor"/>
    <property type="evidence" value="ECO:0007669"/>
    <property type="project" value="InterPro"/>
</dbReference>